<protein>
    <submittedName>
        <fullName evidence="1">Uncharacterized protein</fullName>
    </submittedName>
</protein>
<dbReference type="Proteomes" id="UP000292702">
    <property type="component" value="Unassembled WGS sequence"/>
</dbReference>
<dbReference type="AlphaFoldDB" id="A0A4R0R189"/>
<name>A0A4R0R189_9APHY</name>
<dbReference type="EMBL" id="RWJN01000569">
    <property type="protein sequence ID" value="TCD60611.1"/>
    <property type="molecule type" value="Genomic_DNA"/>
</dbReference>
<reference evidence="1 2" key="1">
    <citation type="submission" date="2018-11" db="EMBL/GenBank/DDBJ databases">
        <title>Genome assembly of Steccherinum ochraceum LE-BIN_3174, the white-rot fungus of the Steccherinaceae family (The Residual Polyporoid clade, Polyporales, Basidiomycota).</title>
        <authorList>
            <person name="Fedorova T.V."/>
            <person name="Glazunova O.A."/>
            <person name="Landesman E.O."/>
            <person name="Moiseenko K.V."/>
            <person name="Psurtseva N.V."/>
            <person name="Savinova O.S."/>
            <person name="Shakhova N.V."/>
            <person name="Tyazhelova T.V."/>
            <person name="Vasina D.V."/>
        </authorList>
    </citation>
    <scope>NUCLEOTIDE SEQUENCE [LARGE SCALE GENOMIC DNA]</scope>
    <source>
        <strain evidence="1 2">LE-BIN_3174</strain>
    </source>
</reference>
<sequence length="168" mass="19177">MLASKYQSILTSLKNTPTDQRRTSNPSELLQYGLMDVETYNIKEGVPVLICGYIIPHTWMAAFARRNDGELCRRMEIDPKTDSWGIASHIASCIRQELDLRVNSSYFSLPGRSDSMILIGVASNMPGKLEKLAEDPGRSDFEAAKQRLQEFFEMEEEPKWFMNSYGKK</sequence>
<organism evidence="1 2">
    <name type="scientific">Steccherinum ochraceum</name>
    <dbReference type="NCBI Taxonomy" id="92696"/>
    <lineage>
        <taxon>Eukaryota</taxon>
        <taxon>Fungi</taxon>
        <taxon>Dikarya</taxon>
        <taxon>Basidiomycota</taxon>
        <taxon>Agaricomycotina</taxon>
        <taxon>Agaricomycetes</taxon>
        <taxon>Polyporales</taxon>
        <taxon>Steccherinaceae</taxon>
        <taxon>Steccherinum</taxon>
    </lineage>
</organism>
<keyword evidence="2" id="KW-1185">Reference proteome</keyword>
<evidence type="ECO:0000313" key="2">
    <source>
        <dbReference type="Proteomes" id="UP000292702"/>
    </source>
</evidence>
<comment type="caution">
    <text evidence="1">The sequence shown here is derived from an EMBL/GenBank/DDBJ whole genome shotgun (WGS) entry which is preliminary data.</text>
</comment>
<proteinExistence type="predicted"/>
<evidence type="ECO:0000313" key="1">
    <source>
        <dbReference type="EMBL" id="TCD60611.1"/>
    </source>
</evidence>
<gene>
    <name evidence="1" type="ORF">EIP91_009777</name>
</gene>
<accession>A0A4R0R189</accession>